<proteinExistence type="predicted"/>
<evidence type="ECO:0008006" key="3">
    <source>
        <dbReference type="Google" id="ProtNLM"/>
    </source>
</evidence>
<dbReference type="EMBL" id="AP014633">
    <property type="protein sequence ID" value="BAP56054.1"/>
    <property type="molecule type" value="Genomic_DNA"/>
</dbReference>
<evidence type="ECO:0000313" key="1">
    <source>
        <dbReference type="EMBL" id="BAP56054.1"/>
    </source>
</evidence>
<evidence type="ECO:0000313" key="2">
    <source>
        <dbReference type="Proteomes" id="UP000031623"/>
    </source>
</evidence>
<reference evidence="1 2" key="1">
    <citation type="journal article" date="2014" name="ISME J.">
        <title>Ecophysiology of Thioploca ingrica as revealed by the complete genome sequence supplemented with proteomic evidence.</title>
        <authorList>
            <person name="Kojima H."/>
            <person name="Ogura Y."/>
            <person name="Yamamoto N."/>
            <person name="Togashi T."/>
            <person name="Mori H."/>
            <person name="Watanabe T."/>
            <person name="Nemoto F."/>
            <person name="Kurokawa K."/>
            <person name="Hayashi T."/>
            <person name="Fukui M."/>
        </authorList>
    </citation>
    <scope>NUCLEOTIDE SEQUENCE [LARGE SCALE GENOMIC DNA]</scope>
</reference>
<organism evidence="1 2">
    <name type="scientific">Thioploca ingrica</name>
    <dbReference type="NCBI Taxonomy" id="40754"/>
    <lineage>
        <taxon>Bacteria</taxon>
        <taxon>Pseudomonadati</taxon>
        <taxon>Pseudomonadota</taxon>
        <taxon>Gammaproteobacteria</taxon>
        <taxon>Thiotrichales</taxon>
        <taxon>Thiotrichaceae</taxon>
        <taxon>Thioploca</taxon>
    </lineage>
</organism>
<dbReference type="PROSITE" id="PS51257">
    <property type="entry name" value="PROKAR_LIPOPROTEIN"/>
    <property type="match status" value="1"/>
</dbReference>
<sequence length="74" mass="8348">MLQKIIILFSLLASLWLVSCAQTSMRPMPLSYLPPPINRENYAHLEANPTKKESPDKLDLLKSALKLLTQQLTA</sequence>
<accession>A0A090AG13</accession>
<dbReference type="STRING" id="40754.THII_1757"/>
<gene>
    <name evidence="1" type="ORF">THII_1757</name>
</gene>
<keyword evidence="2" id="KW-1185">Reference proteome</keyword>
<protein>
    <recommendedName>
        <fullName evidence="3">Lipoprotein</fullName>
    </recommendedName>
</protein>
<dbReference type="Proteomes" id="UP000031623">
    <property type="component" value="Chromosome"/>
</dbReference>
<name>A0A090AG13_9GAMM</name>
<dbReference type="HOGENOM" id="CLU_2686639_0_0_6"/>
<dbReference type="AlphaFoldDB" id="A0A090AG13"/>
<dbReference type="KEGG" id="tig:THII_1757"/>